<evidence type="ECO:0000313" key="2">
    <source>
        <dbReference type="Proteomes" id="UP001165678"/>
    </source>
</evidence>
<comment type="caution">
    <text evidence="1">The sequence shown here is derived from an EMBL/GenBank/DDBJ whole genome shotgun (WGS) entry which is preliminary data.</text>
</comment>
<protein>
    <submittedName>
        <fullName evidence="1">Uncharacterized protein</fullName>
    </submittedName>
</protein>
<dbReference type="RefSeq" id="WP_250937917.1">
    <property type="nucleotide sequence ID" value="NZ_JAMLJK010000001.1"/>
</dbReference>
<gene>
    <name evidence="1" type="ORF">OQ287_06540</name>
</gene>
<proteinExistence type="predicted"/>
<name>A0AA41ZGT7_9GAMM</name>
<dbReference type="AlphaFoldDB" id="A0AA41ZGT7"/>
<accession>A0AA41ZGT7</accession>
<reference evidence="1" key="1">
    <citation type="submission" date="2022-11" db="EMBL/GenBank/DDBJ databases">
        <title>Larsenimonas rhizosphaerae sp. nov., isolated from a tidal mudflat.</title>
        <authorList>
            <person name="Lee S.D."/>
            <person name="Kim I.S."/>
        </authorList>
    </citation>
    <scope>NUCLEOTIDE SEQUENCE</scope>
    <source>
        <strain evidence="1">GH2-1</strain>
    </source>
</reference>
<evidence type="ECO:0000313" key="1">
    <source>
        <dbReference type="EMBL" id="MCX2523889.1"/>
    </source>
</evidence>
<sequence>MGACIQQQPAKVVDLNEMRERHQAQQRIVRLAPELDGLEMIYEVASDPDSLYAMPVLGWALKSNGEVMGVVPWLESLVGCHSLDDPDYGRFIGYRDPEIDDVFDVPPEHKRFELEHAAAYFDYEPSPEKTLLQHLPDTHGTYALCIDEEDAPWQLKQIHGWQLYSDGSIEALLVDEDAVCQTPILAGDDCLYPGRSRHRLVYFFQRAIANRIKEQDPDTLNALALMVDSEA</sequence>
<dbReference type="Proteomes" id="UP001165678">
    <property type="component" value="Unassembled WGS sequence"/>
</dbReference>
<dbReference type="EMBL" id="JAPIVE010000001">
    <property type="protein sequence ID" value="MCX2523889.1"/>
    <property type="molecule type" value="Genomic_DNA"/>
</dbReference>
<organism evidence="1 2">
    <name type="scientific">Larsenimonas rhizosphaerae</name>
    <dbReference type="NCBI Taxonomy" id="2944682"/>
    <lineage>
        <taxon>Bacteria</taxon>
        <taxon>Pseudomonadati</taxon>
        <taxon>Pseudomonadota</taxon>
        <taxon>Gammaproteobacteria</taxon>
        <taxon>Oceanospirillales</taxon>
        <taxon>Halomonadaceae</taxon>
        <taxon>Larsenimonas</taxon>
    </lineage>
</organism>
<keyword evidence="2" id="KW-1185">Reference proteome</keyword>